<sequence length="89" mass="9440">MLTGGSGDLPDAPAPLRDLAALRSGLRATVGHLKPLITVSLTTAESDARNQEGPQQWLYAPPLHARRLTINDVRAGGGNGSNRKRKGME</sequence>
<dbReference type="EMBL" id="JANPWB010000008">
    <property type="protein sequence ID" value="KAJ1165954.1"/>
    <property type="molecule type" value="Genomic_DNA"/>
</dbReference>
<organism evidence="1 2">
    <name type="scientific">Pleurodeles waltl</name>
    <name type="common">Iberian ribbed newt</name>
    <dbReference type="NCBI Taxonomy" id="8319"/>
    <lineage>
        <taxon>Eukaryota</taxon>
        <taxon>Metazoa</taxon>
        <taxon>Chordata</taxon>
        <taxon>Craniata</taxon>
        <taxon>Vertebrata</taxon>
        <taxon>Euteleostomi</taxon>
        <taxon>Amphibia</taxon>
        <taxon>Batrachia</taxon>
        <taxon>Caudata</taxon>
        <taxon>Salamandroidea</taxon>
        <taxon>Salamandridae</taxon>
        <taxon>Pleurodelinae</taxon>
        <taxon>Pleurodeles</taxon>
    </lineage>
</organism>
<protein>
    <submittedName>
        <fullName evidence="1">Uncharacterized protein</fullName>
    </submittedName>
</protein>
<accession>A0AAV7SPN3</accession>
<gene>
    <name evidence="1" type="ORF">NDU88_006371</name>
</gene>
<reference evidence="1" key="1">
    <citation type="journal article" date="2022" name="bioRxiv">
        <title>Sequencing and chromosome-scale assembly of the giantPleurodeles waltlgenome.</title>
        <authorList>
            <person name="Brown T."/>
            <person name="Elewa A."/>
            <person name="Iarovenko S."/>
            <person name="Subramanian E."/>
            <person name="Araus A.J."/>
            <person name="Petzold A."/>
            <person name="Susuki M."/>
            <person name="Suzuki K.-i.T."/>
            <person name="Hayashi T."/>
            <person name="Toyoda A."/>
            <person name="Oliveira C."/>
            <person name="Osipova E."/>
            <person name="Leigh N.D."/>
            <person name="Simon A."/>
            <person name="Yun M.H."/>
        </authorList>
    </citation>
    <scope>NUCLEOTIDE SEQUENCE</scope>
    <source>
        <strain evidence="1">20211129_DDA</strain>
        <tissue evidence="1">Liver</tissue>
    </source>
</reference>
<evidence type="ECO:0000313" key="1">
    <source>
        <dbReference type="EMBL" id="KAJ1165954.1"/>
    </source>
</evidence>
<evidence type="ECO:0000313" key="2">
    <source>
        <dbReference type="Proteomes" id="UP001066276"/>
    </source>
</evidence>
<comment type="caution">
    <text evidence="1">The sequence shown here is derived from an EMBL/GenBank/DDBJ whole genome shotgun (WGS) entry which is preliminary data.</text>
</comment>
<dbReference type="AlphaFoldDB" id="A0AAV7SPN3"/>
<proteinExistence type="predicted"/>
<keyword evidence="2" id="KW-1185">Reference proteome</keyword>
<name>A0AAV7SPN3_PLEWA</name>
<dbReference type="Proteomes" id="UP001066276">
    <property type="component" value="Chromosome 4_2"/>
</dbReference>